<dbReference type="Proteomes" id="UP000218334">
    <property type="component" value="Unassembled WGS sequence"/>
</dbReference>
<dbReference type="AlphaFoldDB" id="A0A2H3AWZ5"/>
<proteinExistence type="predicted"/>
<name>A0A2H3AWZ5_9AGAR</name>
<reference evidence="3" key="1">
    <citation type="journal article" date="2017" name="Nat. Ecol. Evol.">
        <title>Genome expansion and lineage-specific genetic innovations in the forest pathogenic fungi Armillaria.</title>
        <authorList>
            <person name="Sipos G."/>
            <person name="Prasanna A.N."/>
            <person name="Walter M.C."/>
            <person name="O'Connor E."/>
            <person name="Balint B."/>
            <person name="Krizsan K."/>
            <person name="Kiss B."/>
            <person name="Hess J."/>
            <person name="Varga T."/>
            <person name="Slot J."/>
            <person name="Riley R."/>
            <person name="Boka B."/>
            <person name="Rigling D."/>
            <person name="Barry K."/>
            <person name="Lee J."/>
            <person name="Mihaltcheva S."/>
            <person name="LaButti K."/>
            <person name="Lipzen A."/>
            <person name="Waldron R."/>
            <person name="Moloney N.M."/>
            <person name="Sperisen C."/>
            <person name="Kredics L."/>
            <person name="Vagvoelgyi C."/>
            <person name="Patrignani A."/>
            <person name="Fitzpatrick D."/>
            <person name="Nagy I."/>
            <person name="Doyle S."/>
            <person name="Anderson J.B."/>
            <person name="Grigoriev I.V."/>
            <person name="Gueldener U."/>
            <person name="Muensterkoetter M."/>
            <person name="Nagy L.G."/>
        </authorList>
    </citation>
    <scope>NUCLEOTIDE SEQUENCE [LARGE SCALE GENOMIC DNA]</scope>
    <source>
        <strain evidence="3">28-4</strain>
    </source>
</reference>
<sequence>MSHLASSLLGIDPQAQMDLPRASTLSAHPFIEPCLSPITLGSTLSPTPKSLVPSRHLSLAPSPQHVLGTSPTESQEESHPPPRTPTPPMDLDEVIWRYLMGRVLVPHLLLRNASINNLFHHFTSSLLEDPTWLLTTAGQDYMYFTNERKISVGYILREEVAVHATSTWNRVHPWDEQIPIPPRYQPIQVDSPKPMMLTPDISPQYAEMLEYPLRPSTHRGEPVRSHPMGGRYAGGADPKGDRGGYADPVQPPDPADPKLQSLPRGPGAPMPPNLPNLWVVAAANVNLWNVLKPKIIREPAPFKGESADVRRFFNQCEMYFELHQHWLTSSPHHQRQYYSDTVGHWRYPLYADFKKAVHDRFFLDADTRLKYQALKKIRQTDYKSGNIFFQKFEELALEANIIDNEGQMAKIVEEAIRKTARDTIYAQSNHPLDTYEEWKH</sequence>
<evidence type="ECO:0000313" key="3">
    <source>
        <dbReference type="Proteomes" id="UP000218334"/>
    </source>
</evidence>
<organism evidence="2 3">
    <name type="scientific">Armillaria solidipes</name>
    <dbReference type="NCBI Taxonomy" id="1076256"/>
    <lineage>
        <taxon>Eukaryota</taxon>
        <taxon>Fungi</taxon>
        <taxon>Dikarya</taxon>
        <taxon>Basidiomycota</taxon>
        <taxon>Agaricomycotina</taxon>
        <taxon>Agaricomycetes</taxon>
        <taxon>Agaricomycetidae</taxon>
        <taxon>Agaricales</taxon>
        <taxon>Marasmiineae</taxon>
        <taxon>Physalacriaceae</taxon>
        <taxon>Armillaria</taxon>
    </lineage>
</organism>
<evidence type="ECO:0008006" key="4">
    <source>
        <dbReference type="Google" id="ProtNLM"/>
    </source>
</evidence>
<evidence type="ECO:0000256" key="1">
    <source>
        <dbReference type="SAM" id="MobiDB-lite"/>
    </source>
</evidence>
<accession>A0A2H3AWZ5</accession>
<protein>
    <recommendedName>
        <fullName evidence="4">Retrotransposon gag domain-containing protein</fullName>
    </recommendedName>
</protein>
<dbReference type="EMBL" id="KZ293554">
    <property type="protein sequence ID" value="PBK58308.1"/>
    <property type="molecule type" value="Genomic_DNA"/>
</dbReference>
<feature type="region of interest" description="Disordered" evidence="1">
    <location>
        <begin position="61"/>
        <end position="88"/>
    </location>
</feature>
<gene>
    <name evidence="2" type="ORF">ARMSODRAFT_1028359</name>
</gene>
<dbReference type="STRING" id="1076256.A0A2H3AWZ5"/>
<keyword evidence="3" id="KW-1185">Reference proteome</keyword>
<evidence type="ECO:0000313" key="2">
    <source>
        <dbReference type="EMBL" id="PBK58308.1"/>
    </source>
</evidence>
<feature type="region of interest" description="Disordered" evidence="1">
    <location>
        <begin position="215"/>
        <end position="268"/>
    </location>
</feature>